<evidence type="ECO:0000256" key="3">
    <source>
        <dbReference type="ARBA" id="ARBA00022989"/>
    </source>
</evidence>
<evidence type="ECO:0000256" key="1">
    <source>
        <dbReference type="ARBA" id="ARBA00022475"/>
    </source>
</evidence>
<protein>
    <submittedName>
        <fullName evidence="10">VWA domain-containing protein</fullName>
    </submittedName>
</protein>
<keyword evidence="2 8" id="KW-0812">Transmembrane</keyword>
<dbReference type="PANTHER" id="PTHR22550:SF5">
    <property type="entry name" value="LEUCINE ZIPPER PROTEIN 4"/>
    <property type="match status" value="1"/>
</dbReference>
<dbReference type="EMBL" id="JBHUJB010000050">
    <property type="protein sequence ID" value="MFD2159711.1"/>
    <property type="molecule type" value="Genomic_DNA"/>
</dbReference>
<feature type="domain" description="VWFA" evidence="9">
    <location>
        <begin position="90"/>
        <end position="269"/>
    </location>
</feature>
<feature type="transmembrane region" description="Helical" evidence="8">
    <location>
        <begin position="56"/>
        <end position="77"/>
    </location>
</feature>
<keyword evidence="3 8" id="KW-1133">Transmembrane helix</keyword>
<comment type="caution">
    <text evidence="10">The sequence shown here is derived from an EMBL/GenBank/DDBJ whole genome shotgun (WGS) entry which is preliminary data.</text>
</comment>
<dbReference type="RefSeq" id="WP_377088259.1">
    <property type="nucleotide sequence ID" value="NZ_JBHSJL010000014.1"/>
</dbReference>
<dbReference type="InterPro" id="IPR002035">
    <property type="entry name" value="VWF_A"/>
</dbReference>
<dbReference type="PROSITE" id="PS50005">
    <property type="entry name" value="TPR"/>
    <property type="match status" value="1"/>
</dbReference>
<evidence type="ECO:0000313" key="10">
    <source>
        <dbReference type="EMBL" id="MFD2159711.1"/>
    </source>
</evidence>
<evidence type="ECO:0000256" key="7">
    <source>
        <dbReference type="SAM" id="MobiDB-lite"/>
    </source>
</evidence>
<dbReference type="InterPro" id="IPR011990">
    <property type="entry name" value="TPR-like_helical_dom_sf"/>
</dbReference>
<feature type="coiled-coil region" evidence="6">
    <location>
        <begin position="449"/>
        <end position="491"/>
    </location>
</feature>
<evidence type="ECO:0000256" key="2">
    <source>
        <dbReference type="ARBA" id="ARBA00022692"/>
    </source>
</evidence>
<keyword evidence="6" id="KW-0175">Coiled coil</keyword>
<evidence type="ECO:0000259" key="9">
    <source>
        <dbReference type="PROSITE" id="PS50234"/>
    </source>
</evidence>
<evidence type="ECO:0000256" key="8">
    <source>
        <dbReference type="SAM" id="Phobius"/>
    </source>
</evidence>
<feature type="transmembrane region" description="Helical" evidence="8">
    <location>
        <begin position="6"/>
        <end position="25"/>
    </location>
</feature>
<dbReference type="Pfam" id="PF13519">
    <property type="entry name" value="VWA_2"/>
    <property type="match status" value="1"/>
</dbReference>
<accession>A0ABW4ZCX3</accession>
<keyword evidence="5" id="KW-0802">TPR repeat</keyword>
<dbReference type="InterPro" id="IPR019734">
    <property type="entry name" value="TPR_rpt"/>
</dbReference>
<dbReference type="Gene3D" id="1.25.40.10">
    <property type="entry name" value="Tetratricopeptide repeat domain"/>
    <property type="match status" value="1"/>
</dbReference>
<dbReference type="Proteomes" id="UP001597389">
    <property type="component" value="Unassembled WGS sequence"/>
</dbReference>
<dbReference type="Gene3D" id="3.40.50.410">
    <property type="entry name" value="von Willebrand factor, type A domain"/>
    <property type="match status" value="1"/>
</dbReference>
<evidence type="ECO:0000313" key="11">
    <source>
        <dbReference type="Proteomes" id="UP001597389"/>
    </source>
</evidence>
<organism evidence="10 11">
    <name type="scientific">Rubritalea tangerina</name>
    <dbReference type="NCBI Taxonomy" id="430798"/>
    <lineage>
        <taxon>Bacteria</taxon>
        <taxon>Pseudomonadati</taxon>
        <taxon>Verrucomicrobiota</taxon>
        <taxon>Verrucomicrobiia</taxon>
        <taxon>Verrucomicrobiales</taxon>
        <taxon>Rubritaleaceae</taxon>
        <taxon>Rubritalea</taxon>
    </lineage>
</organism>
<keyword evidence="11" id="KW-1185">Reference proteome</keyword>
<feature type="region of interest" description="Disordered" evidence="7">
    <location>
        <begin position="594"/>
        <end position="689"/>
    </location>
</feature>
<dbReference type="InterPro" id="IPR036465">
    <property type="entry name" value="vWFA_dom_sf"/>
</dbReference>
<evidence type="ECO:0000256" key="6">
    <source>
        <dbReference type="SAM" id="Coils"/>
    </source>
</evidence>
<keyword evidence="1" id="KW-1003">Cell membrane</keyword>
<reference evidence="11" key="1">
    <citation type="journal article" date="2019" name="Int. J. Syst. Evol. Microbiol.">
        <title>The Global Catalogue of Microorganisms (GCM) 10K type strain sequencing project: providing services to taxonomists for standard genome sequencing and annotation.</title>
        <authorList>
            <consortium name="The Broad Institute Genomics Platform"/>
            <consortium name="The Broad Institute Genome Sequencing Center for Infectious Disease"/>
            <person name="Wu L."/>
            <person name="Ma J."/>
        </authorList>
    </citation>
    <scope>NUCLEOTIDE SEQUENCE [LARGE SCALE GENOMIC DNA]</scope>
    <source>
        <strain evidence="11">CCUG 57942</strain>
    </source>
</reference>
<keyword evidence="4 8" id="KW-0472">Membrane</keyword>
<evidence type="ECO:0000256" key="4">
    <source>
        <dbReference type="ARBA" id="ARBA00023136"/>
    </source>
</evidence>
<dbReference type="PROSITE" id="PS50234">
    <property type="entry name" value="VWFA"/>
    <property type="match status" value="1"/>
</dbReference>
<dbReference type="PANTHER" id="PTHR22550">
    <property type="entry name" value="SPORE GERMINATION PROTEIN"/>
    <property type="match status" value="1"/>
</dbReference>
<sequence length="689" mass="76862">MPDFIIQQPEMLLLLLIVPVLVAVFKWRSKLQQKDIAHFGSGVRGRRSEYFSMEPWRLVLLILATLSLIAALTRPAINPQPKMIAREGRDVVFLLDVSNSMLAEDLLPNRLDSAKDAIATCVQSLENHRVGLIVFAGSSSIKCPLTLDTGFFLESLDKAGPNSVAHGGTRIGDALLKACDKLFSDTDRGYKDIILLSDGGDQSDGMQAAIEQLNKNQVRLIAIGLGDPNQGARIPNPYSNATSEFLMYKGAEVWSKLDAKLISQLVDQTQHAAYIPVDTRKMQLDEIYAKLSASGDTQQLAEESVMVYEEIFHWFIGLTLLLLSLMMLTPHHYRRLRAHPHQALQSAIIILTLLITHASADTSDFFKLGNQSYRNQQFEKSIEYYQQALEQSSSATTRLTLRYNLANAYYQSALHANSPYDALTHIEHSIQHYRIVLDYDRSHSPAGINNELARTLRKQLKTRIEHEEEKRKQMQADLDKIRAALLALIEQQKNNIPTEAPTQLPESWKTQQTSIKQTSSDTDQAMQDYHTTHFDGLDPSLSPLKNARSHLMRAIEHQALSLTHFDQAPTQPLEHARASQADLEAALLALPQDPEAASDSENQDDASNEDEEGESSDEGEESEGEPSDAEQGQEGEAGEMQAGKIDLNSLELPPPSNTPEDIIRMSQELQQARQAKSANKKGSSVEKDW</sequence>
<dbReference type="SUPFAM" id="SSF48452">
    <property type="entry name" value="TPR-like"/>
    <property type="match status" value="1"/>
</dbReference>
<feature type="compositionally biased region" description="Acidic residues" evidence="7">
    <location>
        <begin position="596"/>
        <end position="637"/>
    </location>
</feature>
<gene>
    <name evidence="10" type="ORF">ACFSW8_12450</name>
</gene>
<dbReference type="InterPro" id="IPR050768">
    <property type="entry name" value="UPF0353/GerABKA_families"/>
</dbReference>
<feature type="repeat" description="TPR" evidence="5">
    <location>
        <begin position="362"/>
        <end position="395"/>
    </location>
</feature>
<dbReference type="SMART" id="SM00327">
    <property type="entry name" value="VWA"/>
    <property type="match status" value="1"/>
</dbReference>
<feature type="compositionally biased region" description="Polar residues" evidence="7">
    <location>
        <begin position="667"/>
        <end position="682"/>
    </location>
</feature>
<proteinExistence type="predicted"/>
<dbReference type="SUPFAM" id="SSF53300">
    <property type="entry name" value="vWA-like"/>
    <property type="match status" value="1"/>
</dbReference>
<evidence type="ECO:0000256" key="5">
    <source>
        <dbReference type="PROSITE-ProRule" id="PRU00339"/>
    </source>
</evidence>
<name>A0ABW4ZCX3_9BACT</name>